<evidence type="ECO:0000313" key="4">
    <source>
        <dbReference type="EMBL" id="CAF3342344.1"/>
    </source>
</evidence>
<dbReference type="EMBL" id="CAJOBP010004349">
    <property type="protein sequence ID" value="CAF4437562.1"/>
    <property type="molecule type" value="Genomic_DNA"/>
</dbReference>
<accession>A0A818SUD3</accession>
<dbReference type="EMBL" id="CAJNYD010000916">
    <property type="protein sequence ID" value="CAF3306496.1"/>
    <property type="molecule type" value="Genomic_DNA"/>
</dbReference>
<dbReference type="EMBL" id="CAJNYT010000299">
    <property type="protein sequence ID" value="CAF3342344.1"/>
    <property type="molecule type" value="Genomic_DNA"/>
</dbReference>
<dbReference type="SUPFAM" id="SSF52540">
    <property type="entry name" value="P-loop containing nucleoside triphosphate hydrolases"/>
    <property type="match status" value="1"/>
</dbReference>
<dbReference type="Proteomes" id="UP000663833">
    <property type="component" value="Unassembled WGS sequence"/>
</dbReference>
<evidence type="ECO:0000313" key="9">
    <source>
        <dbReference type="EMBL" id="CAF4658479.1"/>
    </source>
</evidence>
<evidence type="ECO:0000313" key="10">
    <source>
        <dbReference type="EMBL" id="CAF4796096.1"/>
    </source>
</evidence>
<evidence type="ECO:0000313" key="3">
    <source>
        <dbReference type="EMBL" id="CAF3306496.1"/>
    </source>
</evidence>
<dbReference type="EMBL" id="CAJOBQ010005574">
    <property type="protein sequence ID" value="CAF4658479.1"/>
    <property type="molecule type" value="Genomic_DNA"/>
</dbReference>
<dbReference type="Pfam" id="PF05049">
    <property type="entry name" value="IIGP"/>
    <property type="match status" value="1"/>
</dbReference>
<dbReference type="GO" id="GO:0016020">
    <property type="term" value="C:membrane"/>
    <property type="evidence" value="ECO:0007669"/>
    <property type="project" value="InterPro"/>
</dbReference>
<name>A0A818SUD3_9BILA</name>
<evidence type="ECO:0000256" key="1">
    <source>
        <dbReference type="ARBA" id="ARBA00005429"/>
    </source>
</evidence>
<gene>
    <name evidence="6" type="ORF">FME351_LOCUS25821</name>
    <name evidence="4" type="ORF">GRG538_LOCUS4741</name>
    <name evidence="8" type="ORF">HFQ381_LOCUS27414</name>
    <name evidence="3" type="ORF">LUA448_LOCUS8581</name>
    <name evidence="10" type="ORF">QYT958_LOCUS23580</name>
    <name evidence="5" type="ORF">TIS948_LOCUS22950</name>
    <name evidence="11" type="ORF">TOA249_LOCUS27264</name>
    <name evidence="9" type="ORF">TSG867_LOCUS31209</name>
    <name evidence="7" type="ORF">UJA718_LOCUS21825</name>
</gene>
<dbReference type="Proteomes" id="UP000663872">
    <property type="component" value="Unassembled WGS sequence"/>
</dbReference>
<dbReference type="InterPro" id="IPR030385">
    <property type="entry name" value="G_IRG_dom"/>
</dbReference>
<sequence length="350" mass="39132">MCIVFKVMMSTAGLIFSGLSIYAAYTALKKYFSDRQQRLALLNPFASNFTPRNMDNTIVDCPNANQFSVAGVSIQQKIARVRAKLRMDNENTANIAVCGNSGTGKFNDSDSKNSRSMCFLTVGKSTFINCIRGLPDVEMKHGFIHIEDGPAPVGIMDTTMEPMKYRWPQNTVPCVTLWDLPVVRSMASVNTDYFEEQGLYAFDCLLLLRAGRFTQFDLLICNRAHQYKIPVVLVITKGDQDVESNRKIKRRQLGRQLTAEEDEQVISKTKAMLKENATAELSAIRSRSTNTLVEIPPIFVVAPQSYRDQLNGVLDLGGCPPLETTQLTEHFLTAIVNYRSQTTGDNDKTN</sequence>
<dbReference type="Proteomes" id="UP000663862">
    <property type="component" value="Unassembled WGS sequence"/>
</dbReference>
<dbReference type="EMBL" id="CAJOBR010004802">
    <property type="protein sequence ID" value="CAF4796096.1"/>
    <property type="molecule type" value="Genomic_DNA"/>
</dbReference>
<evidence type="ECO:0000313" key="8">
    <source>
        <dbReference type="EMBL" id="CAF4496123.1"/>
    </source>
</evidence>
<dbReference type="GO" id="GO:0005525">
    <property type="term" value="F:GTP binding"/>
    <property type="evidence" value="ECO:0007669"/>
    <property type="project" value="InterPro"/>
</dbReference>
<dbReference type="EMBL" id="CAJNYU010003437">
    <property type="protein sequence ID" value="CAF3672650.1"/>
    <property type="molecule type" value="Genomic_DNA"/>
</dbReference>
<dbReference type="EMBL" id="CAJOBS010003421">
    <property type="protein sequence ID" value="CAF4855688.1"/>
    <property type="molecule type" value="Genomic_DNA"/>
</dbReference>
<dbReference type="Proteomes" id="UP000663873">
    <property type="component" value="Unassembled WGS sequence"/>
</dbReference>
<reference evidence="6" key="1">
    <citation type="submission" date="2021-02" db="EMBL/GenBank/DDBJ databases">
        <authorList>
            <person name="Nowell W R."/>
        </authorList>
    </citation>
    <scope>NUCLEOTIDE SEQUENCE</scope>
</reference>
<dbReference type="Gene3D" id="3.40.50.300">
    <property type="entry name" value="P-loop containing nucleotide triphosphate hydrolases"/>
    <property type="match status" value="1"/>
</dbReference>
<dbReference type="AlphaFoldDB" id="A0A818SUD3"/>
<dbReference type="Proteomes" id="UP000663869">
    <property type="component" value="Unassembled WGS sequence"/>
</dbReference>
<dbReference type="PANTHER" id="PTHR14143">
    <property type="entry name" value="INTERFERON-INDUCIBLE GTPASE FAMILY MEMBER"/>
    <property type="match status" value="1"/>
</dbReference>
<dbReference type="InterPro" id="IPR027417">
    <property type="entry name" value="P-loop_NTPase"/>
</dbReference>
<evidence type="ECO:0000259" key="2">
    <source>
        <dbReference type="PROSITE" id="PS51716"/>
    </source>
</evidence>
<dbReference type="PANTHER" id="PTHR14143:SF1">
    <property type="entry name" value="IRG-TYPE G DOMAIN-CONTAINING PROTEIN"/>
    <property type="match status" value="1"/>
</dbReference>
<dbReference type="EMBL" id="CAJOBO010003545">
    <property type="protein sequence ID" value="CAF4496123.1"/>
    <property type="molecule type" value="Genomic_DNA"/>
</dbReference>
<dbReference type="EMBL" id="CAJNXB010003918">
    <property type="protein sequence ID" value="CAF3347354.1"/>
    <property type="molecule type" value="Genomic_DNA"/>
</dbReference>
<evidence type="ECO:0000313" key="5">
    <source>
        <dbReference type="EMBL" id="CAF3347354.1"/>
    </source>
</evidence>
<dbReference type="Proteomes" id="UP000663848">
    <property type="component" value="Unassembled WGS sequence"/>
</dbReference>
<feature type="domain" description="IRG-type G" evidence="2">
    <location>
        <begin position="91"/>
        <end position="329"/>
    </location>
</feature>
<evidence type="ECO:0000313" key="13">
    <source>
        <dbReference type="Proteomes" id="UP000663873"/>
    </source>
</evidence>
<dbReference type="OrthoDB" id="422720at2759"/>
<dbReference type="Proteomes" id="UP000663851">
    <property type="component" value="Unassembled WGS sequence"/>
</dbReference>
<dbReference type="InterPro" id="IPR007743">
    <property type="entry name" value="Immunity-related_GTPase-like"/>
</dbReference>
<evidence type="ECO:0000313" key="11">
    <source>
        <dbReference type="EMBL" id="CAF4855688.1"/>
    </source>
</evidence>
<comment type="caution">
    <text evidence="6">The sequence shown here is derived from an EMBL/GenBank/DDBJ whole genome shotgun (WGS) entry which is preliminary data.</text>
</comment>
<comment type="similarity">
    <text evidence="1">Belongs to the TRAFAC class dynamin-like GTPase superfamily. IRG family.</text>
</comment>
<organism evidence="6 12">
    <name type="scientific">Rotaria socialis</name>
    <dbReference type="NCBI Taxonomy" id="392032"/>
    <lineage>
        <taxon>Eukaryota</taxon>
        <taxon>Metazoa</taxon>
        <taxon>Spiralia</taxon>
        <taxon>Gnathifera</taxon>
        <taxon>Rotifera</taxon>
        <taxon>Eurotatoria</taxon>
        <taxon>Bdelloidea</taxon>
        <taxon>Philodinida</taxon>
        <taxon>Philodinidae</taxon>
        <taxon>Rotaria</taxon>
    </lineage>
</organism>
<evidence type="ECO:0000313" key="6">
    <source>
        <dbReference type="EMBL" id="CAF3672650.1"/>
    </source>
</evidence>
<keyword evidence="13" id="KW-1185">Reference proteome</keyword>
<dbReference type="PROSITE" id="PS51716">
    <property type="entry name" value="G_IRG"/>
    <property type="match status" value="1"/>
</dbReference>
<evidence type="ECO:0000313" key="7">
    <source>
        <dbReference type="EMBL" id="CAF4437562.1"/>
    </source>
</evidence>
<proteinExistence type="inferred from homology"/>
<dbReference type="Proteomes" id="UP000663825">
    <property type="component" value="Unassembled WGS sequence"/>
</dbReference>
<dbReference type="Proteomes" id="UP000663838">
    <property type="component" value="Unassembled WGS sequence"/>
</dbReference>
<protein>
    <recommendedName>
        <fullName evidence="2">IRG-type G domain-containing protein</fullName>
    </recommendedName>
</protein>
<evidence type="ECO:0000313" key="12">
    <source>
        <dbReference type="Proteomes" id="UP000663869"/>
    </source>
</evidence>